<dbReference type="EMBL" id="GBRH01219592">
    <property type="protein sequence ID" value="JAD78303.1"/>
    <property type="molecule type" value="Transcribed_RNA"/>
</dbReference>
<name>A0A0A9CV40_ARUDO</name>
<sequence length="61" mass="6738">MFCFSISLPVDFGAVMLSNIMSKHLQIKCVTNLTPSQTKVRHLSILGLARLGPQHKQTTAQ</sequence>
<protein>
    <submittedName>
        <fullName evidence="1">Uncharacterized protein</fullName>
    </submittedName>
</protein>
<organism evidence="1">
    <name type="scientific">Arundo donax</name>
    <name type="common">Giant reed</name>
    <name type="synonym">Donax arundinaceus</name>
    <dbReference type="NCBI Taxonomy" id="35708"/>
    <lineage>
        <taxon>Eukaryota</taxon>
        <taxon>Viridiplantae</taxon>
        <taxon>Streptophyta</taxon>
        <taxon>Embryophyta</taxon>
        <taxon>Tracheophyta</taxon>
        <taxon>Spermatophyta</taxon>
        <taxon>Magnoliopsida</taxon>
        <taxon>Liliopsida</taxon>
        <taxon>Poales</taxon>
        <taxon>Poaceae</taxon>
        <taxon>PACMAD clade</taxon>
        <taxon>Arundinoideae</taxon>
        <taxon>Arundineae</taxon>
        <taxon>Arundo</taxon>
    </lineage>
</organism>
<dbReference type="AlphaFoldDB" id="A0A0A9CV40"/>
<reference evidence="1" key="1">
    <citation type="submission" date="2014-09" db="EMBL/GenBank/DDBJ databases">
        <authorList>
            <person name="Magalhaes I.L.F."/>
            <person name="Oliveira U."/>
            <person name="Santos F.R."/>
            <person name="Vidigal T.H.D.A."/>
            <person name="Brescovit A.D."/>
            <person name="Santos A.J."/>
        </authorList>
    </citation>
    <scope>NUCLEOTIDE SEQUENCE</scope>
    <source>
        <tissue evidence="1">Shoot tissue taken approximately 20 cm above the soil surface</tissue>
    </source>
</reference>
<evidence type="ECO:0000313" key="1">
    <source>
        <dbReference type="EMBL" id="JAD78303.1"/>
    </source>
</evidence>
<accession>A0A0A9CV40</accession>
<proteinExistence type="predicted"/>
<reference evidence="1" key="2">
    <citation type="journal article" date="2015" name="Data Brief">
        <title>Shoot transcriptome of the giant reed, Arundo donax.</title>
        <authorList>
            <person name="Barrero R.A."/>
            <person name="Guerrero F.D."/>
            <person name="Moolhuijzen P."/>
            <person name="Goolsby J.A."/>
            <person name="Tidwell J."/>
            <person name="Bellgard S.E."/>
            <person name="Bellgard M.I."/>
        </authorList>
    </citation>
    <scope>NUCLEOTIDE SEQUENCE</scope>
    <source>
        <tissue evidence="1">Shoot tissue taken approximately 20 cm above the soil surface</tissue>
    </source>
</reference>